<evidence type="ECO:0000313" key="5">
    <source>
        <dbReference type="Proteomes" id="UP001215151"/>
    </source>
</evidence>
<accession>A0AAD7X5L3</accession>
<dbReference type="Proteomes" id="UP001215151">
    <property type="component" value="Unassembled WGS sequence"/>
</dbReference>
<feature type="domain" description="DUF6533" evidence="3">
    <location>
        <begin position="98"/>
        <end position="138"/>
    </location>
</feature>
<name>A0AAD7X5L3_9APHY</name>
<evidence type="ECO:0000313" key="4">
    <source>
        <dbReference type="EMBL" id="KAJ8457159.1"/>
    </source>
</evidence>
<feature type="transmembrane region" description="Helical" evidence="2">
    <location>
        <begin position="240"/>
        <end position="258"/>
    </location>
</feature>
<feature type="transmembrane region" description="Helical" evidence="2">
    <location>
        <begin position="192"/>
        <end position="211"/>
    </location>
</feature>
<evidence type="ECO:0000256" key="2">
    <source>
        <dbReference type="SAM" id="Phobius"/>
    </source>
</evidence>
<reference evidence="4" key="1">
    <citation type="submission" date="2022-11" db="EMBL/GenBank/DDBJ databases">
        <title>Genome Sequence of Cubamyces cubensis.</title>
        <authorList>
            <person name="Buettner E."/>
        </authorList>
    </citation>
    <scope>NUCLEOTIDE SEQUENCE</scope>
    <source>
        <strain evidence="4">MPL-01</strain>
    </source>
</reference>
<keyword evidence="5" id="KW-1185">Reference proteome</keyword>
<evidence type="ECO:0000259" key="3">
    <source>
        <dbReference type="Pfam" id="PF20151"/>
    </source>
</evidence>
<dbReference type="AlphaFoldDB" id="A0AAD7X5L3"/>
<feature type="transmembrane region" description="Helical" evidence="2">
    <location>
        <begin position="303"/>
        <end position="322"/>
    </location>
</feature>
<comment type="caution">
    <text evidence="4">The sequence shown here is derived from an EMBL/GenBank/DDBJ whole genome shotgun (WGS) entry which is preliminary data.</text>
</comment>
<protein>
    <recommendedName>
        <fullName evidence="3">DUF6533 domain-containing protein</fullName>
    </recommendedName>
</protein>
<proteinExistence type="predicted"/>
<dbReference type="EMBL" id="JAPEVG010000591">
    <property type="protein sequence ID" value="KAJ8457159.1"/>
    <property type="molecule type" value="Genomic_DNA"/>
</dbReference>
<keyword evidence="2" id="KW-0472">Membrane</keyword>
<gene>
    <name evidence="4" type="ORF">ONZ51_g11697</name>
</gene>
<dbReference type="Pfam" id="PF20151">
    <property type="entry name" value="DUF6533"/>
    <property type="match status" value="1"/>
</dbReference>
<organism evidence="4 5">
    <name type="scientific">Trametes cubensis</name>
    <dbReference type="NCBI Taxonomy" id="1111947"/>
    <lineage>
        <taxon>Eukaryota</taxon>
        <taxon>Fungi</taxon>
        <taxon>Dikarya</taxon>
        <taxon>Basidiomycota</taxon>
        <taxon>Agaricomycotina</taxon>
        <taxon>Agaricomycetes</taxon>
        <taxon>Polyporales</taxon>
        <taxon>Polyporaceae</taxon>
        <taxon>Trametes</taxon>
    </lineage>
</organism>
<keyword evidence="2" id="KW-1133">Transmembrane helix</keyword>
<evidence type="ECO:0000256" key="1">
    <source>
        <dbReference type="SAM" id="MobiDB-lite"/>
    </source>
</evidence>
<sequence length="438" mass="48260">MLAESIPWCLPEGRAMHRVVHTNNKLEFVVLPSHANPDTLHAERISWTRGRQVGEAEGDVGEVFVEVTEVEAASANSAFVFEAASIVTLNYCDISSQSLALMSYYYLTTLDDEFKHYGNGKVTLATLLYIINRYIPLANAIYQAPFSDFSTNREICTAELGVEIGLELLQYFPWACTYFFSALRTFALRRKLSWAVIVLALSLAPVIIDVVEFRWMTITDDPVNGCVTTDTLPVWLQPPALARVSVIIADVAVILITWKTQYQTYSLSKGLASPMRLTMVVLRDGEFPIVTTIAAAINNPAGTIYFVVLTILNILLLVFEYLQGGLIQEGASNLVIFVEPLTAILISEFLTHLREAADKTSSPETLCSMSALESRIIGSIGASLPRRFNDNDVGLVEAQEGCGRDLEGSDGDRDDAMASFSSDSELEVDVERELSSDV</sequence>
<feature type="compositionally biased region" description="Basic and acidic residues" evidence="1">
    <location>
        <begin position="402"/>
        <end position="416"/>
    </location>
</feature>
<feature type="region of interest" description="Disordered" evidence="1">
    <location>
        <begin position="399"/>
        <end position="438"/>
    </location>
</feature>
<feature type="compositionally biased region" description="Basic and acidic residues" evidence="1">
    <location>
        <begin position="429"/>
        <end position="438"/>
    </location>
</feature>
<dbReference type="InterPro" id="IPR045340">
    <property type="entry name" value="DUF6533"/>
</dbReference>
<keyword evidence="2" id="KW-0812">Transmembrane</keyword>